<evidence type="ECO:0000256" key="1">
    <source>
        <dbReference type="SAM" id="MobiDB-lite"/>
    </source>
</evidence>
<feature type="domain" description="Apple" evidence="2">
    <location>
        <begin position="334"/>
        <end position="372"/>
    </location>
</feature>
<dbReference type="OrthoDB" id="160645at2759"/>
<dbReference type="PANTHER" id="PTHR47490">
    <property type="entry name" value="PROTEIN BLISTER"/>
    <property type="match status" value="1"/>
</dbReference>
<feature type="region of interest" description="Disordered" evidence="1">
    <location>
        <begin position="401"/>
        <end position="536"/>
    </location>
</feature>
<protein>
    <recommendedName>
        <fullName evidence="2">Apple domain-containing protein</fullName>
    </recommendedName>
</protein>
<feature type="compositionally biased region" description="Low complexity" evidence="1">
    <location>
        <begin position="762"/>
        <end position="832"/>
    </location>
</feature>
<dbReference type="Proteomes" id="UP000007129">
    <property type="component" value="Unassembled WGS sequence"/>
</dbReference>
<dbReference type="Pfam" id="PF14295">
    <property type="entry name" value="PAN_4"/>
    <property type="match status" value="4"/>
</dbReference>
<organism evidence="3 4">
    <name type="scientific">Macrophomina phaseolina (strain MS6)</name>
    <name type="common">Charcoal rot fungus</name>
    <dbReference type="NCBI Taxonomy" id="1126212"/>
    <lineage>
        <taxon>Eukaryota</taxon>
        <taxon>Fungi</taxon>
        <taxon>Dikarya</taxon>
        <taxon>Ascomycota</taxon>
        <taxon>Pezizomycotina</taxon>
        <taxon>Dothideomycetes</taxon>
        <taxon>Dothideomycetes incertae sedis</taxon>
        <taxon>Botryosphaeriales</taxon>
        <taxon>Botryosphaeriaceae</taxon>
        <taxon>Macrophomina</taxon>
    </lineage>
</organism>
<dbReference type="InParanoid" id="K2RH51"/>
<dbReference type="InterPro" id="IPR044194">
    <property type="entry name" value="BLISTER"/>
</dbReference>
<dbReference type="AlphaFoldDB" id="K2RH51"/>
<sequence>MTASTVTASPTNFSSCPGTDRQRITIDNKQFIIHCSSDNNIDSYTDFSSDSINNCANLCALDSRCQAATYTNHCYLKAIYWLIYWRLSHGEYYDESIFKLFGLYIVIECYVFFTVSKHIRTNQYPNKHLRNIHWANTTPTSSADPSCPASDGQTFVSGGTTVRVRCNSDNPNVQSYDSQDATSISQCGMICASDPTCESATFTSRCYLKHTLGTIEDSAVGTVVLEIIRNRPSQSSTSSSQTSLSTETSSASSGSTISPSTSSSSSSATQSPTTPIIGSSSSSQSTETASSSFSSTGSVTSTSTATAAPACPASDNQLYTTNGVTFRILCNTDNDVTSYDNISANNLGDCADSCSADFRCLSATFTSRCYLKSSVGSSDSSASGTILLVRISSTSTLSRATSSGTSIISSGTTSPRGPVTTSGTISNGDGVTNSGTTSSSQSVTTPSTDSNSNFVTTSGSTLSLNSGTTSMRTSTTTSGGSFATTPGTMLSGTSTTTSGTVSISTSTMSSGNTPTSSTGSEATTGTSTTTTYSSSTINTPTFSPSALSCPGSDGYRYTTSSGHVFIVECYVDYSGGNIPVNPAGPNYASSLNECIQQCDSYVGCIDVSWNPGNPSGPCYLKNSFGTRLMNQNNVWGARLETTPSTTSSTSTPQPTYVPTCPDDDGSYFTTAGVTFQVECYTDHFGGVIGGPLQGVTFDGCMNACATYNPAPQPCIDVSWTPGQTCYLKYEVGDASYNEDIWGGKVVAAISSTVTPLSRTTTVSTISSPTSTMASSTTTRTGIGSSSASSLSSASNTGTGASMAGTSTGNGSSSTNNTSSMETGSTGTGTTSTLNRPDLFDEHRECYLNLNWEHNIWVGFDERLHSIDTIFNKHTIHLH</sequence>
<dbReference type="HOGENOM" id="CLU_327622_0_0_1"/>
<accession>K2RH51</accession>
<feature type="compositionally biased region" description="Low complexity" evidence="1">
    <location>
        <begin position="232"/>
        <end position="299"/>
    </location>
</feature>
<reference evidence="3 4" key="1">
    <citation type="journal article" date="2012" name="BMC Genomics">
        <title>Tools to kill: Genome of one of the most destructive plant pathogenic fungi Macrophomina phaseolina.</title>
        <authorList>
            <person name="Islam M.S."/>
            <person name="Haque M.S."/>
            <person name="Islam M.M."/>
            <person name="Emdad E.M."/>
            <person name="Halim A."/>
            <person name="Hossen Q.M.M."/>
            <person name="Hossain M.Z."/>
            <person name="Ahmed B."/>
            <person name="Rahim S."/>
            <person name="Rahman M.S."/>
            <person name="Alam M.M."/>
            <person name="Hou S."/>
            <person name="Wan X."/>
            <person name="Saito J.A."/>
            <person name="Alam M."/>
        </authorList>
    </citation>
    <scope>NUCLEOTIDE SEQUENCE [LARGE SCALE GENOMIC DNA]</scope>
    <source>
        <strain evidence="3 4">MS6</strain>
    </source>
</reference>
<feature type="domain" description="Apple" evidence="2">
    <location>
        <begin position="44"/>
        <end position="77"/>
    </location>
</feature>
<name>K2RH51_MACPH</name>
<feature type="compositionally biased region" description="Low complexity" evidence="1">
    <location>
        <begin position="426"/>
        <end position="536"/>
    </location>
</feature>
<comment type="caution">
    <text evidence="3">The sequence shown here is derived from an EMBL/GenBank/DDBJ whole genome shotgun (WGS) entry which is preliminary data.</text>
</comment>
<dbReference type="GO" id="GO:0040008">
    <property type="term" value="P:regulation of growth"/>
    <property type="evidence" value="ECO:0007669"/>
    <property type="project" value="InterPro"/>
</dbReference>
<dbReference type="VEuPathDB" id="FungiDB:MPH_08912"/>
<dbReference type="EMBL" id="AHHD01000378">
    <property type="protein sequence ID" value="EKG13913.1"/>
    <property type="molecule type" value="Genomic_DNA"/>
</dbReference>
<evidence type="ECO:0000313" key="4">
    <source>
        <dbReference type="Proteomes" id="UP000007129"/>
    </source>
</evidence>
<feature type="region of interest" description="Disordered" evidence="1">
    <location>
        <begin position="762"/>
        <end position="835"/>
    </location>
</feature>
<feature type="compositionally biased region" description="Low complexity" evidence="1">
    <location>
        <begin position="401"/>
        <end position="414"/>
    </location>
</feature>
<dbReference type="STRING" id="1126212.K2RH51"/>
<dbReference type="InterPro" id="IPR003609">
    <property type="entry name" value="Pan_app"/>
</dbReference>
<feature type="domain" description="Apple" evidence="2">
    <location>
        <begin position="180"/>
        <end position="209"/>
    </location>
</feature>
<proteinExistence type="predicted"/>
<dbReference type="PANTHER" id="PTHR47490:SF2">
    <property type="entry name" value="PROTEIN BLISTER"/>
    <property type="match status" value="1"/>
</dbReference>
<feature type="domain" description="Apple" evidence="2">
    <location>
        <begin position="572"/>
        <end position="621"/>
    </location>
</feature>
<feature type="region of interest" description="Disordered" evidence="1">
    <location>
        <begin position="231"/>
        <end position="299"/>
    </location>
</feature>
<dbReference type="Gene3D" id="3.50.4.10">
    <property type="entry name" value="Hepatocyte Growth Factor"/>
    <property type="match status" value="2"/>
</dbReference>
<evidence type="ECO:0000313" key="3">
    <source>
        <dbReference type="EMBL" id="EKG13913.1"/>
    </source>
</evidence>
<gene>
    <name evidence="3" type="ORF">MPH_08912</name>
</gene>
<evidence type="ECO:0000259" key="2">
    <source>
        <dbReference type="Pfam" id="PF14295"/>
    </source>
</evidence>